<dbReference type="InterPro" id="IPR017850">
    <property type="entry name" value="Alkaline_phosphatase_core_sf"/>
</dbReference>
<dbReference type="InterPro" id="IPR017785">
    <property type="entry name" value="Choline-sulfatase"/>
</dbReference>
<keyword evidence="2" id="KW-0479">Metal-binding</keyword>
<dbReference type="GO" id="GO:0008484">
    <property type="term" value="F:sulfuric ester hydrolase activity"/>
    <property type="evidence" value="ECO:0007669"/>
    <property type="project" value="TreeGrafter"/>
</dbReference>
<evidence type="ECO:0000313" key="6">
    <source>
        <dbReference type="EMBL" id="SVA76648.1"/>
    </source>
</evidence>
<dbReference type="CDD" id="cd16032">
    <property type="entry name" value="choline-sulfatase"/>
    <property type="match status" value="1"/>
</dbReference>
<dbReference type="AlphaFoldDB" id="A0A381YHU1"/>
<reference evidence="6" key="1">
    <citation type="submission" date="2018-05" db="EMBL/GenBank/DDBJ databases">
        <authorList>
            <person name="Lanie J.A."/>
            <person name="Ng W.-L."/>
            <person name="Kazmierczak K.M."/>
            <person name="Andrzejewski T.M."/>
            <person name="Davidsen T.M."/>
            <person name="Wayne K.J."/>
            <person name="Tettelin H."/>
            <person name="Glass J.I."/>
            <person name="Rusch D."/>
            <person name="Podicherti R."/>
            <person name="Tsui H.-C.T."/>
            <person name="Winkler M.E."/>
        </authorList>
    </citation>
    <scope>NUCLEOTIDE SEQUENCE</scope>
</reference>
<dbReference type="PROSITE" id="PS00149">
    <property type="entry name" value="SULFATASE_2"/>
    <property type="match status" value="1"/>
</dbReference>
<dbReference type="Pfam" id="PF12411">
    <property type="entry name" value="Choline_sulf_C"/>
    <property type="match status" value="1"/>
</dbReference>
<accession>A0A381YHU1</accession>
<dbReference type="Pfam" id="PF00884">
    <property type="entry name" value="Sulfatase"/>
    <property type="match status" value="1"/>
</dbReference>
<dbReference type="InterPro" id="IPR024607">
    <property type="entry name" value="Sulfatase_CS"/>
</dbReference>
<evidence type="ECO:0000256" key="2">
    <source>
        <dbReference type="ARBA" id="ARBA00022723"/>
    </source>
</evidence>
<protein>
    <recommendedName>
        <fullName evidence="7">Sulfatase N-terminal domain-containing protein</fullName>
    </recommendedName>
</protein>
<evidence type="ECO:0000256" key="3">
    <source>
        <dbReference type="ARBA" id="ARBA00022801"/>
    </source>
</evidence>
<dbReference type="InterPro" id="IPR025863">
    <property type="entry name" value="Choline_sulf_C_dom"/>
</dbReference>
<feature type="domain" description="Choline sulfatase enzyme C-terminal" evidence="5">
    <location>
        <begin position="454"/>
        <end position="502"/>
    </location>
</feature>
<dbReference type="SUPFAM" id="SSF53649">
    <property type="entry name" value="Alkaline phosphatase-like"/>
    <property type="match status" value="1"/>
</dbReference>
<evidence type="ECO:0008006" key="7">
    <source>
        <dbReference type="Google" id="ProtNLM"/>
    </source>
</evidence>
<dbReference type="EMBL" id="UINC01018279">
    <property type="protein sequence ID" value="SVA76648.1"/>
    <property type="molecule type" value="Genomic_DNA"/>
</dbReference>
<dbReference type="InterPro" id="IPR000917">
    <property type="entry name" value="Sulfatase_N"/>
</dbReference>
<dbReference type="GO" id="GO:0046872">
    <property type="term" value="F:metal ion binding"/>
    <property type="evidence" value="ECO:0007669"/>
    <property type="project" value="UniProtKB-KW"/>
</dbReference>
<evidence type="ECO:0000259" key="4">
    <source>
        <dbReference type="Pfam" id="PF00884"/>
    </source>
</evidence>
<proteinExistence type="inferred from homology"/>
<dbReference type="PANTHER" id="PTHR45953">
    <property type="entry name" value="IDURONATE 2-SULFATASE"/>
    <property type="match status" value="1"/>
</dbReference>
<evidence type="ECO:0000256" key="1">
    <source>
        <dbReference type="ARBA" id="ARBA00008779"/>
    </source>
</evidence>
<gene>
    <name evidence="6" type="ORF">METZ01_LOCUS129502</name>
</gene>
<feature type="domain" description="Sulfatase N-terminal" evidence="4">
    <location>
        <begin position="8"/>
        <end position="349"/>
    </location>
</feature>
<keyword evidence="3" id="KW-0378">Hydrolase</keyword>
<dbReference type="NCBIfam" id="TIGR03417">
    <property type="entry name" value="chol_sulfatase"/>
    <property type="match status" value="1"/>
</dbReference>
<comment type="similarity">
    <text evidence="1">Belongs to the sulfatase family.</text>
</comment>
<organism evidence="6">
    <name type="scientific">marine metagenome</name>
    <dbReference type="NCBI Taxonomy" id="408172"/>
    <lineage>
        <taxon>unclassified sequences</taxon>
        <taxon>metagenomes</taxon>
        <taxon>ecological metagenomes</taxon>
    </lineage>
</organism>
<sequence>MKNGSNKPNILLIMADQLAPQFLPCYGHGVVKAPAITKLADEGVVFDAAYTNFPLCAPSRFVMMSGRLPSQIAAWDNAVEFSSEIPTFSHYLSSNGYQTCLSGKMHFVGPDQLHGYKDRLTTDVYPADYTWHPEWDRAEERLNWFHNMEVVTKAGPCVRSMYLDYDDEVVFNAKRYIFEHAKESGDKPFFLTLSMIQPHDPYLCREDKWQSYKEEDIDLPITPLGSVAEDPHSTRLRHSYGASDEKLSDDVVRNARRAYYSSISDIDDKIADVLKALDESGMRENTIVIVTSDHGDMMGERGMWFKMSFLEHSARVPLIVHAPKMFSARRVQEAVSLVDLLPTFVELANDGKQGDYATPIEGRSLMIHLSGGKGHDEVIGEYFAEAIATPMFMIRRGCKKFIYADGDPLQYYDLSEDPHEHNNLANDPTCATEVRKLMDEISSRYNQDALRLKILESQRRRRFIKGVMHEQKIAWDYSPLRDAKREYIRNNMPVYQLEKRGR</sequence>
<dbReference type="PANTHER" id="PTHR45953:SF1">
    <property type="entry name" value="IDURONATE 2-SULFATASE"/>
    <property type="match status" value="1"/>
</dbReference>
<dbReference type="GO" id="GO:0005737">
    <property type="term" value="C:cytoplasm"/>
    <property type="evidence" value="ECO:0007669"/>
    <property type="project" value="TreeGrafter"/>
</dbReference>
<evidence type="ECO:0000259" key="5">
    <source>
        <dbReference type="Pfam" id="PF12411"/>
    </source>
</evidence>
<dbReference type="FunFam" id="3.40.720.10:FF:000032">
    <property type="entry name" value="Choline sulfatase"/>
    <property type="match status" value="1"/>
</dbReference>
<feature type="non-terminal residue" evidence="6">
    <location>
        <position position="502"/>
    </location>
</feature>
<dbReference type="Gene3D" id="3.40.720.10">
    <property type="entry name" value="Alkaline Phosphatase, subunit A"/>
    <property type="match status" value="1"/>
</dbReference>
<name>A0A381YHU1_9ZZZZ</name>